<keyword evidence="3" id="KW-0547">Nucleotide-binding</keyword>
<dbReference type="WBParaSite" id="jg10759">
    <property type="protein sequence ID" value="jg10759"/>
    <property type="gene ID" value="jg10759"/>
</dbReference>
<dbReference type="Proteomes" id="UP000887574">
    <property type="component" value="Unplaced"/>
</dbReference>
<dbReference type="Gene3D" id="3.90.740.10">
    <property type="entry name" value="Valyl/Leucyl/Isoleucyl-tRNA synthetase, editing domain"/>
    <property type="match status" value="1"/>
</dbReference>
<evidence type="ECO:0000256" key="2">
    <source>
        <dbReference type="ARBA" id="ARBA00022598"/>
    </source>
</evidence>
<keyword evidence="2" id="KW-0436">Ligase</keyword>
<dbReference type="GO" id="GO:0005524">
    <property type="term" value="F:ATP binding"/>
    <property type="evidence" value="ECO:0007669"/>
    <property type="project" value="UniProtKB-KW"/>
</dbReference>
<dbReference type="GO" id="GO:0002161">
    <property type="term" value="F:aminoacyl-tRNA deacylase activity"/>
    <property type="evidence" value="ECO:0007669"/>
    <property type="project" value="InterPro"/>
</dbReference>
<evidence type="ECO:0000256" key="4">
    <source>
        <dbReference type="ARBA" id="ARBA00022840"/>
    </source>
</evidence>
<name>A0A915CPL3_9BILA</name>
<reference evidence="8" key="1">
    <citation type="submission" date="2022-11" db="UniProtKB">
        <authorList>
            <consortium name="WormBaseParasite"/>
        </authorList>
    </citation>
    <scope>IDENTIFICATION</scope>
</reference>
<dbReference type="GO" id="GO:0004823">
    <property type="term" value="F:leucine-tRNA ligase activity"/>
    <property type="evidence" value="ECO:0007669"/>
    <property type="project" value="InterPro"/>
</dbReference>
<dbReference type="AlphaFoldDB" id="A0A915CPL3"/>
<keyword evidence="4" id="KW-0067">ATP-binding</keyword>
<dbReference type="InterPro" id="IPR009008">
    <property type="entry name" value="Val/Leu/Ile-tRNA-synth_edit"/>
</dbReference>
<accession>A0A915CPL3</accession>
<evidence type="ECO:0000256" key="1">
    <source>
        <dbReference type="ARBA" id="ARBA00005594"/>
    </source>
</evidence>
<dbReference type="PANTHER" id="PTHR45794">
    <property type="entry name" value="LEUCYL-TRNA SYNTHETASE"/>
    <property type="match status" value="1"/>
</dbReference>
<dbReference type="SUPFAM" id="SSF50677">
    <property type="entry name" value="ValRS/IleRS/LeuRS editing domain"/>
    <property type="match status" value="1"/>
</dbReference>
<evidence type="ECO:0000256" key="6">
    <source>
        <dbReference type="ARBA" id="ARBA00023146"/>
    </source>
</evidence>
<proteinExistence type="inferred from homology"/>
<keyword evidence="6" id="KW-0030">Aminoacyl-tRNA synthetase</keyword>
<evidence type="ECO:0000256" key="3">
    <source>
        <dbReference type="ARBA" id="ARBA00022741"/>
    </source>
</evidence>
<protein>
    <submittedName>
        <fullName evidence="8">Uncharacterized protein</fullName>
    </submittedName>
</protein>
<evidence type="ECO:0000256" key="5">
    <source>
        <dbReference type="ARBA" id="ARBA00022917"/>
    </source>
</evidence>
<keyword evidence="5" id="KW-0648">Protein biosynthesis</keyword>
<dbReference type="PANTHER" id="PTHR45794:SF1">
    <property type="entry name" value="LEUCINE--TRNA LIGASE, CYTOPLASMIC"/>
    <property type="match status" value="1"/>
</dbReference>
<dbReference type="GO" id="GO:0006429">
    <property type="term" value="P:leucyl-tRNA aminoacylation"/>
    <property type="evidence" value="ECO:0007669"/>
    <property type="project" value="InterPro"/>
</dbReference>
<organism evidence="7 8">
    <name type="scientific">Ditylenchus dipsaci</name>
    <dbReference type="NCBI Taxonomy" id="166011"/>
    <lineage>
        <taxon>Eukaryota</taxon>
        <taxon>Metazoa</taxon>
        <taxon>Ecdysozoa</taxon>
        <taxon>Nematoda</taxon>
        <taxon>Chromadorea</taxon>
        <taxon>Rhabditida</taxon>
        <taxon>Tylenchina</taxon>
        <taxon>Tylenchomorpha</taxon>
        <taxon>Sphaerularioidea</taxon>
        <taxon>Anguinidae</taxon>
        <taxon>Anguininae</taxon>
        <taxon>Ditylenchus</taxon>
    </lineage>
</organism>
<dbReference type="InterPro" id="IPR004493">
    <property type="entry name" value="Leu-tRNA-synth_Ia_arc/euk"/>
</dbReference>
<evidence type="ECO:0000313" key="8">
    <source>
        <dbReference type="WBParaSite" id="jg10759"/>
    </source>
</evidence>
<keyword evidence="7" id="KW-1185">Reference proteome</keyword>
<comment type="similarity">
    <text evidence="1">Belongs to the class-I aminoacyl-tRNA synthetase family.</text>
</comment>
<sequence length="137" mass="15328">MDSYAWITILQAGRDGPQEYTLIKLKIVELMPKVLAGEPQKHMPYQGFTAENGKVHYLHRLEKASSSDLIGCSLEALLTKYKRIFALPMLIVKDDNGTGVVTSVHLDAPDDVVALSDLKEKKPLPDRGQKLGKFYMK</sequence>
<evidence type="ECO:0000313" key="7">
    <source>
        <dbReference type="Proteomes" id="UP000887574"/>
    </source>
</evidence>